<name>A0A1Y6H2M6_9XANT</name>
<evidence type="ECO:0000313" key="1">
    <source>
        <dbReference type="EMBL" id="SMR00415.1"/>
    </source>
</evidence>
<evidence type="ECO:0000313" key="3">
    <source>
        <dbReference type="Proteomes" id="UP000195877"/>
    </source>
</evidence>
<dbReference type="AlphaFoldDB" id="A0A1Y6H2M6"/>
<proteinExistence type="predicted"/>
<dbReference type="EMBL" id="LT853885">
    <property type="protein sequence ID" value="SMR02137.1"/>
    <property type="molecule type" value="Genomic_DNA"/>
</dbReference>
<evidence type="ECO:0000313" key="4">
    <source>
        <dbReference type="Proteomes" id="UP000195953"/>
    </source>
</evidence>
<sequence>MVRVSCDVAFEQQQQQQQLCMSALRRCLQKGPAIDFPSPACGVGLRVAVLPTQKAHRR</sequence>
<evidence type="ECO:0000313" key="2">
    <source>
        <dbReference type="EMBL" id="SMR02137.1"/>
    </source>
</evidence>
<organism evidence="2 4">
    <name type="scientific">Xanthomonas fragariae</name>
    <dbReference type="NCBI Taxonomy" id="48664"/>
    <lineage>
        <taxon>Bacteria</taxon>
        <taxon>Pseudomonadati</taxon>
        <taxon>Pseudomonadota</taxon>
        <taxon>Gammaproteobacteria</taxon>
        <taxon>Lysobacterales</taxon>
        <taxon>Lysobacteraceae</taxon>
        <taxon>Xanthomonas</taxon>
    </lineage>
</organism>
<reference evidence="1 3" key="1">
    <citation type="submission" date="2017-05" db="EMBL/GenBank/DDBJ databases">
        <authorList>
            <person name="Blom J."/>
        </authorList>
    </citation>
    <scope>NUCLEOTIDE SEQUENCE [LARGE SCALE GENOMIC DNA]</scope>
    <source>
        <strain evidence="1">PD885</strain>
    </source>
</reference>
<accession>A0A1Y6H2M6</accession>
<dbReference type="Proteomes" id="UP000195953">
    <property type="component" value="Chromosome 1"/>
</dbReference>
<reference evidence="2 4" key="2">
    <citation type="submission" date="2017-05" db="EMBL/GenBank/DDBJ databases">
        <authorList>
            <person name="Song R."/>
            <person name="Chenine A.L."/>
            <person name="Ruprecht R.M."/>
        </authorList>
    </citation>
    <scope>NUCLEOTIDE SEQUENCE [LARGE SCALE GENOMIC DNA]</scope>
    <source>
        <strain evidence="2">PD5205</strain>
    </source>
</reference>
<gene>
    <name evidence="2" type="ORF">PD5205_00817</name>
    <name evidence="1" type="ORF">PD885_03194</name>
</gene>
<dbReference type="EMBL" id="LT853882">
    <property type="protein sequence ID" value="SMR00415.1"/>
    <property type="molecule type" value="Genomic_DNA"/>
</dbReference>
<dbReference type="Proteomes" id="UP000195877">
    <property type="component" value="Chromosome 1"/>
</dbReference>
<keyword evidence="3" id="KW-1185">Reference proteome</keyword>
<protein>
    <submittedName>
        <fullName evidence="2">Uncharacterized protein</fullName>
    </submittedName>
</protein>